<dbReference type="SUPFAM" id="SSF53790">
    <property type="entry name" value="Tetrapyrrole methylase"/>
    <property type="match status" value="1"/>
</dbReference>
<dbReference type="EC" id="1.3.1.54" evidence="8"/>
<evidence type="ECO:0000256" key="6">
    <source>
        <dbReference type="ARBA" id="ARBA00023002"/>
    </source>
</evidence>
<dbReference type="AlphaFoldDB" id="A0A9D2HII1"/>
<evidence type="ECO:0000313" key="9">
    <source>
        <dbReference type="Proteomes" id="UP000823900"/>
    </source>
</evidence>
<evidence type="ECO:0000256" key="2">
    <source>
        <dbReference type="ARBA" id="ARBA00022573"/>
    </source>
</evidence>
<evidence type="ECO:0000256" key="1">
    <source>
        <dbReference type="ARBA" id="ARBA00004953"/>
    </source>
</evidence>
<dbReference type="InterPro" id="IPR014777">
    <property type="entry name" value="4pyrrole_Mease_sub1"/>
</dbReference>
<evidence type="ECO:0000313" key="8">
    <source>
        <dbReference type="EMBL" id="HJA71405.1"/>
    </source>
</evidence>
<reference evidence="8" key="1">
    <citation type="journal article" date="2021" name="PeerJ">
        <title>Extensive microbial diversity within the chicken gut microbiome revealed by metagenomics and culture.</title>
        <authorList>
            <person name="Gilroy R."/>
            <person name="Ravi A."/>
            <person name="Getino M."/>
            <person name="Pursley I."/>
            <person name="Horton D.L."/>
            <person name="Alikhan N.F."/>
            <person name="Baker D."/>
            <person name="Gharbi K."/>
            <person name="Hall N."/>
            <person name="Watson M."/>
            <person name="Adriaenssens E.M."/>
            <person name="Foster-Nyarko E."/>
            <person name="Jarju S."/>
            <person name="Secka A."/>
            <person name="Antonio M."/>
            <person name="Oren A."/>
            <person name="Chaudhuri R.R."/>
            <person name="La Ragione R."/>
            <person name="Hildebrand F."/>
            <person name="Pallen M.J."/>
        </authorList>
    </citation>
    <scope>NUCLEOTIDE SEQUENCE</scope>
    <source>
        <strain evidence="8">CHK178-16964</strain>
    </source>
</reference>
<dbReference type="Proteomes" id="UP000823900">
    <property type="component" value="Unassembled WGS sequence"/>
</dbReference>
<dbReference type="InterPro" id="IPR035996">
    <property type="entry name" value="4pyrrol_Methylase_sf"/>
</dbReference>
<keyword evidence="5" id="KW-0949">S-adenosyl-L-methionine</keyword>
<protein>
    <submittedName>
        <fullName evidence="8">Precorrin-6A reductase</fullName>
        <ecNumber evidence="8">1.3.1.54</ecNumber>
    </submittedName>
</protein>
<dbReference type="CDD" id="cd11644">
    <property type="entry name" value="Precorrin-6Y-MT"/>
    <property type="match status" value="1"/>
</dbReference>
<feature type="domain" description="Tetrapyrrole methylase" evidence="7">
    <location>
        <begin position="256"/>
        <end position="454"/>
    </location>
</feature>
<dbReference type="PROSITE" id="PS51014">
    <property type="entry name" value="COBK_CBIJ"/>
    <property type="match status" value="1"/>
</dbReference>
<evidence type="ECO:0000256" key="4">
    <source>
        <dbReference type="ARBA" id="ARBA00022679"/>
    </source>
</evidence>
<dbReference type="GO" id="GO:0009236">
    <property type="term" value="P:cobalamin biosynthetic process"/>
    <property type="evidence" value="ECO:0007669"/>
    <property type="project" value="UniProtKB-KW"/>
</dbReference>
<dbReference type="PANTHER" id="PTHR36925:SF1">
    <property type="entry name" value="COBALT-PRECORRIN-6A REDUCTASE"/>
    <property type="match status" value="1"/>
</dbReference>
<proteinExistence type="predicted"/>
<dbReference type="InterPro" id="IPR000878">
    <property type="entry name" value="4pyrrol_Mease"/>
</dbReference>
<dbReference type="Pfam" id="PF02571">
    <property type="entry name" value="CbiJ"/>
    <property type="match status" value="1"/>
</dbReference>
<name>A0A9D2HII1_9FIRM</name>
<dbReference type="Pfam" id="PF00590">
    <property type="entry name" value="TP_methylase"/>
    <property type="match status" value="1"/>
</dbReference>
<accession>A0A9D2HII1</accession>
<keyword evidence="2" id="KW-0169">Cobalamin biosynthesis</keyword>
<dbReference type="InterPro" id="IPR014776">
    <property type="entry name" value="4pyrrole_Mease_sub2"/>
</dbReference>
<comment type="caution">
    <text evidence="8">The sequence shown here is derived from an EMBL/GenBank/DDBJ whole genome shotgun (WGS) entry which is preliminary data.</text>
</comment>
<dbReference type="Gene3D" id="3.40.1010.10">
    <property type="entry name" value="Cobalt-precorrin-4 Transmethylase, Domain 1"/>
    <property type="match status" value="1"/>
</dbReference>
<dbReference type="NCBIfam" id="TIGR00715">
    <property type="entry name" value="precor6x_red"/>
    <property type="match status" value="1"/>
</dbReference>
<keyword evidence="6 8" id="KW-0560">Oxidoreductase</keyword>
<dbReference type="EMBL" id="DWZA01000065">
    <property type="protein sequence ID" value="HJA71405.1"/>
    <property type="molecule type" value="Genomic_DNA"/>
</dbReference>
<reference evidence="8" key="2">
    <citation type="submission" date="2021-04" db="EMBL/GenBank/DDBJ databases">
        <authorList>
            <person name="Gilroy R."/>
        </authorList>
    </citation>
    <scope>NUCLEOTIDE SEQUENCE</scope>
    <source>
        <strain evidence="8">CHK178-16964</strain>
    </source>
</reference>
<keyword evidence="4" id="KW-0808">Transferase</keyword>
<evidence type="ECO:0000256" key="3">
    <source>
        <dbReference type="ARBA" id="ARBA00022603"/>
    </source>
</evidence>
<evidence type="ECO:0000259" key="7">
    <source>
        <dbReference type="Pfam" id="PF00590"/>
    </source>
</evidence>
<dbReference type="GO" id="GO:0016994">
    <property type="term" value="F:precorrin-6A reductase activity"/>
    <property type="evidence" value="ECO:0007669"/>
    <property type="project" value="UniProtKB-EC"/>
</dbReference>
<dbReference type="PANTHER" id="PTHR36925">
    <property type="entry name" value="COBALT-PRECORRIN-6A REDUCTASE"/>
    <property type="match status" value="1"/>
</dbReference>
<dbReference type="NCBIfam" id="TIGR02467">
    <property type="entry name" value="CbiE"/>
    <property type="match status" value="1"/>
</dbReference>
<dbReference type="GO" id="GO:0008276">
    <property type="term" value="F:protein methyltransferase activity"/>
    <property type="evidence" value="ECO:0007669"/>
    <property type="project" value="InterPro"/>
</dbReference>
<comment type="pathway">
    <text evidence="1">Cofactor biosynthesis; adenosylcobalamin biosynthesis.</text>
</comment>
<dbReference type="Gene3D" id="3.30.950.10">
    <property type="entry name" value="Methyltransferase, Cobalt-precorrin-4 Transmethylase, Domain 2"/>
    <property type="match status" value="1"/>
</dbReference>
<dbReference type="GO" id="GO:0032259">
    <property type="term" value="P:methylation"/>
    <property type="evidence" value="ECO:0007669"/>
    <property type="project" value="UniProtKB-KW"/>
</dbReference>
<evidence type="ECO:0000256" key="5">
    <source>
        <dbReference type="ARBA" id="ARBA00022691"/>
    </source>
</evidence>
<dbReference type="InterPro" id="IPR003723">
    <property type="entry name" value="Precorrin-6x_reduct"/>
</dbReference>
<keyword evidence="3" id="KW-0489">Methyltransferase</keyword>
<dbReference type="InterPro" id="IPR012818">
    <property type="entry name" value="CbiE"/>
</dbReference>
<organism evidence="8 9">
    <name type="scientific">Candidatus Lachnoclostridium stercoravium</name>
    <dbReference type="NCBI Taxonomy" id="2838633"/>
    <lineage>
        <taxon>Bacteria</taxon>
        <taxon>Bacillati</taxon>
        <taxon>Bacillota</taxon>
        <taxon>Clostridia</taxon>
        <taxon>Lachnospirales</taxon>
        <taxon>Lachnospiraceae</taxon>
    </lineage>
</organism>
<sequence>MGRVVIFGGTSEGRHLAEFCVRQGIPAAVSVVSDYGKSLLPESPDLTVVEKALSEEEMIEWLKAEKPELVVDATHPYADKATGYIKKNCDLLGIQRIRVVRTESSLAGEDIVVKASMEEAAAYLAGQDGKILLTTGTKDLDAFTVIPDYEERVFARVLPSLKSLEKCLSLSIKGRHIIAMEGPFSRDMNQAMLKQLGARFLVTKESGAAGGFEEKVEGARAAGAQVVVVGRPKDEEGISEEEAKKILSCRKDGRRKLFLIGTGMGGPGQMTGQAKDALRQCQAIFGSERAAKEAAEEAPDASVIKEYEPEKILSWLEDHPQTTRCAAVYSGDTGFYSGAQGLLKALEEKNNGQWETEVIPGISSLSYLAARLKKSWQNVFWASSHGRQVQIGSLLDQLASHPAVFLLTEGKESVNCICREIEKEEQKRKTKYRVYTGEDLSYENERIRAGRPGEMAVEEFSRLAALWIEKEDGE</sequence>
<gene>
    <name evidence="8" type="primary">cobK</name>
    <name evidence="8" type="ORF">IAA07_07470</name>
</gene>